<comment type="similarity">
    <text evidence="3">Belongs to the YPT35 family.</text>
</comment>
<dbReference type="RefSeq" id="XP_024717183.1">
    <property type="nucleotide sequence ID" value="XM_024864815.1"/>
</dbReference>
<dbReference type="InterPro" id="IPR036871">
    <property type="entry name" value="PX_dom_sf"/>
</dbReference>
<dbReference type="InParanoid" id="A0A2T3AR92"/>
<keyword evidence="5" id="KW-0967">Endosome</keyword>
<dbReference type="InterPro" id="IPR001683">
    <property type="entry name" value="PX_dom"/>
</dbReference>
<dbReference type="PANTHER" id="PTHR10555">
    <property type="entry name" value="SORTING NEXIN"/>
    <property type="match status" value="1"/>
</dbReference>
<feature type="region of interest" description="Disordered" evidence="10">
    <location>
        <begin position="1"/>
        <end position="43"/>
    </location>
</feature>
<comment type="function">
    <text evidence="7">Recruits the lipid transfer protein VPS13 to endosomal and vacuolar membranes.</text>
</comment>
<name>A0A2T3AR92_AMORE</name>
<keyword evidence="6" id="KW-0472">Membrane</keyword>
<reference evidence="12 13" key="1">
    <citation type="journal article" date="2018" name="New Phytol.">
        <title>Comparative genomics and transcriptomics depict ericoid mycorrhizal fungi as versatile saprotrophs and plant mutualists.</title>
        <authorList>
            <person name="Martino E."/>
            <person name="Morin E."/>
            <person name="Grelet G.A."/>
            <person name="Kuo A."/>
            <person name="Kohler A."/>
            <person name="Daghino S."/>
            <person name="Barry K.W."/>
            <person name="Cichocki N."/>
            <person name="Clum A."/>
            <person name="Dockter R.B."/>
            <person name="Hainaut M."/>
            <person name="Kuo R.C."/>
            <person name="LaButti K."/>
            <person name="Lindahl B.D."/>
            <person name="Lindquist E.A."/>
            <person name="Lipzen A."/>
            <person name="Khouja H.R."/>
            <person name="Magnuson J."/>
            <person name="Murat C."/>
            <person name="Ohm R.A."/>
            <person name="Singer S.W."/>
            <person name="Spatafora J.W."/>
            <person name="Wang M."/>
            <person name="Veneault-Fourrey C."/>
            <person name="Henrissat B."/>
            <person name="Grigoriev I.V."/>
            <person name="Martin F.M."/>
            <person name="Perotto S."/>
        </authorList>
    </citation>
    <scope>NUCLEOTIDE SEQUENCE [LARGE SCALE GENOMIC DNA]</scope>
    <source>
        <strain evidence="12 13">ATCC 22711</strain>
    </source>
</reference>
<keyword evidence="4" id="KW-0926">Vacuole</keyword>
<dbReference type="PROSITE" id="PS50195">
    <property type="entry name" value="PX"/>
    <property type="match status" value="1"/>
</dbReference>
<evidence type="ECO:0000256" key="10">
    <source>
        <dbReference type="SAM" id="MobiDB-lite"/>
    </source>
</evidence>
<evidence type="ECO:0000256" key="3">
    <source>
        <dbReference type="ARBA" id="ARBA00007426"/>
    </source>
</evidence>
<evidence type="ECO:0000256" key="7">
    <source>
        <dbReference type="ARBA" id="ARBA00033728"/>
    </source>
</evidence>
<evidence type="ECO:0000256" key="9">
    <source>
        <dbReference type="ARBA" id="ARBA00033785"/>
    </source>
</evidence>
<gene>
    <name evidence="12" type="ORF">M430DRAFT_23006</name>
</gene>
<evidence type="ECO:0000256" key="1">
    <source>
        <dbReference type="ARBA" id="ARBA00004148"/>
    </source>
</evidence>
<dbReference type="AlphaFoldDB" id="A0A2T3AR92"/>
<sequence>MTGDAAGTTKLGIDTATPPSEQQQPAPTPRPTSPVTTPPYWSHQRSFSSISVDTIAPGAITLQDNDNGEDAKNKACWAKSVSIEDYVVVNGSRTGIGAFVVWNINVETLHGGSFRIRKRFSEFDDLRNKLLQTFPNSVAAMPPLPPKSVISKFRPRFLEDRRVGLQYFLNCILLNPEFSGSPVLKEFLFES</sequence>
<protein>
    <recommendedName>
        <fullName evidence="8">Endosomal/vacuolar adapter protein YPT35</fullName>
    </recommendedName>
    <alternativeName>
        <fullName evidence="9">PX domain-containing protein YPT35</fullName>
    </alternativeName>
</protein>
<dbReference type="GO" id="GO:0005774">
    <property type="term" value="C:vacuolar membrane"/>
    <property type="evidence" value="ECO:0007669"/>
    <property type="project" value="UniProtKB-SubCell"/>
</dbReference>
<dbReference type="OrthoDB" id="10254720at2759"/>
<evidence type="ECO:0000256" key="5">
    <source>
        <dbReference type="ARBA" id="ARBA00022753"/>
    </source>
</evidence>
<evidence type="ECO:0000313" key="13">
    <source>
        <dbReference type="Proteomes" id="UP000241818"/>
    </source>
</evidence>
<organism evidence="12 13">
    <name type="scientific">Amorphotheca resinae ATCC 22711</name>
    <dbReference type="NCBI Taxonomy" id="857342"/>
    <lineage>
        <taxon>Eukaryota</taxon>
        <taxon>Fungi</taxon>
        <taxon>Dikarya</taxon>
        <taxon>Ascomycota</taxon>
        <taxon>Pezizomycotina</taxon>
        <taxon>Leotiomycetes</taxon>
        <taxon>Helotiales</taxon>
        <taxon>Amorphothecaceae</taxon>
        <taxon>Amorphotheca</taxon>
    </lineage>
</organism>
<dbReference type="GO" id="GO:0010008">
    <property type="term" value="C:endosome membrane"/>
    <property type="evidence" value="ECO:0007669"/>
    <property type="project" value="UniProtKB-SubCell"/>
</dbReference>
<dbReference type="STRING" id="857342.A0A2T3AR92"/>
<keyword evidence="13" id="KW-1185">Reference proteome</keyword>
<dbReference type="PANTHER" id="PTHR10555:SF170">
    <property type="entry name" value="FI18122P1"/>
    <property type="match status" value="1"/>
</dbReference>
<dbReference type="SUPFAM" id="SSF64268">
    <property type="entry name" value="PX domain"/>
    <property type="match status" value="1"/>
</dbReference>
<evidence type="ECO:0000259" key="11">
    <source>
        <dbReference type="PROSITE" id="PS50195"/>
    </source>
</evidence>
<dbReference type="EMBL" id="KZ679018">
    <property type="protein sequence ID" value="PSS08785.1"/>
    <property type="molecule type" value="Genomic_DNA"/>
</dbReference>
<dbReference type="Gene3D" id="3.30.1520.10">
    <property type="entry name" value="Phox-like domain"/>
    <property type="match status" value="1"/>
</dbReference>
<dbReference type="GO" id="GO:0032266">
    <property type="term" value="F:phosphatidylinositol-3-phosphate binding"/>
    <property type="evidence" value="ECO:0007669"/>
    <property type="project" value="InterPro"/>
</dbReference>
<comment type="subcellular location">
    <subcellularLocation>
        <location evidence="2">Endosome</location>
    </subcellularLocation>
    <subcellularLocation>
        <location evidence="1">Vacuole membrane</location>
        <topology evidence="1">Peripheral membrane protein</topology>
    </subcellularLocation>
</comment>
<evidence type="ECO:0000256" key="2">
    <source>
        <dbReference type="ARBA" id="ARBA00004177"/>
    </source>
</evidence>
<evidence type="ECO:0000313" key="12">
    <source>
        <dbReference type="EMBL" id="PSS08785.1"/>
    </source>
</evidence>
<dbReference type="GeneID" id="36572896"/>
<dbReference type="InterPro" id="IPR037917">
    <property type="entry name" value="Ypt35_PX"/>
</dbReference>
<dbReference type="Pfam" id="PF00787">
    <property type="entry name" value="PX"/>
    <property type="match status" value="1"/>
</dbReference>
<evidence type="ECO:0000256" key="6">
    <source>
        <dbReference type="ARBA" id="ARBA00023136"/>
    </source>
</evidence>
<proteinExistence type="inferred from homology"/>
<dbReference type="Proteomes" id="UP000241818">
    <property type="component" value="Unassembled WGS sequence"/>
</dbReference>
<accession>A0A2T3AR92</accession>
<dbReference type="SMART" id="SM00312">
    <property type="entry name" value="PX"/>
    <property type="match status" value="1"/>
</dbReference>
<evidence type="ECO:0000256" key="8">
    <source>
        <dbReference type="ARBA" id="ARBA00033774"/>
    </source>
</evidence>
<dbReference type="CDD" id="cd07280">
    <property type="entry name" value="PX_YPT35"/>
    <property type="match status" value="1"/>
</dbReference>
<feature type="domain" description="PX" evidence="11">
    <location>
        <begin position="80"/>
        <end position="191"/>
    </location>
</feature>
<evidence type="ECO:0000256" key="4">
    <source>
        <dbReference type="ARBA" id="ARBA00022554"/>
    </source>
</evidence>